<evidence type="ECO:0000313" key="12">
    <source>
        <dbReference type="Proteomes" id="UP000254266"/>
    </source>
</evidence>
<dbReference type="InterPro" id="IPR002205">
    <property type="entry name" value="Topo_IIA_dom_A"/>
</dbReference>
<dbReference type="GO" id="GO:0006261">
    <property type="term" value="P:DNA-templated DNA replication"/>
    <property type="evidence" value="ECO:0007669"/>
    <property type="project" value="UniProtKB-UniRule"/>
</dbReference>
<keyword evidence="5 8" id="KW-0799">Topoisomerase</keyword>
<dbReference type="SUPFAM" id="SSF56719">
    <property type="entry name" value="Type II DNA topoisomerase"/>
    <property type="match status" value="1"/>
</dbReference>
<dbReference type="Gene3D" id="3.90.199.10">
    <property type="entry name" value="Topoisomerase II, domain 5"/>
    <property type="match status" value="1"/>
</dbReference>
<dbReference type="GO" id="GO:0009330">
    <property type="term" value="C:DNA topoisomerase type II (double strand cut, ATP-hydrolyzing) complex"/>
    <property type="evidence" value="ECO:0007669"/>
    <property type="project" value="TreeGrafter"/>
</dbReference>
<dbReference type="EC" id="5.6.2.2" evidence="8"/>
<dbReference type="Proteomes" id="UP000254266">
    <property type="component" value="Unassembled WGS sequence"/>
</dbReference>
<dbReference type="GO" id="GO:0003677">
    <property type="term" value="F:DNA binding"/>
    <property type="evidence" value="ECO:0007669"/>
    <property type="project" value="UniProtKB-UniRule"/>
</dbReference>
<dbReference type="InterPro" id="IPR035516">
    <property type="entry name" value="Gyrase/topoIV_suA_C"/>
</dbReference>
<gene>
    <name evidence="8" type="primary">gyrA</name>
    <name evidence="11" type="ORF">DIZ80_07380</name>
</gene>
<protein>
    <recommendedName>
        <fullName evidence="8">DNA gyrase subunit A</fullName>
        <ecNumber evidence="8">5.6.2.2</ecNumber>
    </recommendedName>
</protein>
<dbReference type="SUPFAM" id="SSF101904">
    <property type="entry name" value="GyrA/ParC C-terminal domain-like"/>
    <property type="match status" value="1"/>
</dbReference>
<evidence type="ECO:0000256" key="8">
    <source>
        <dbReference type="HAMAP-Rule" id="MF_01897"/>
    </source>
</evidence>
<evidence type="ECO:0000256" key="9">
    <source>
        <dbReference type="PROSITE-ProRule" id="PRU01384"/>
    </source>
</evidence>
<feature type="active site" description="O-(5'-phospho-DNA)-tyrosine intermediate" evidence="8 9">
    <location>
        <position position="122"/>
    </location>
</feature>
<dbReference type="GO" id="GO:0034335">
    <property type="term" value="F:DNA negative supercoiling activity"/>
    <property type="evidence" value="ECO:0007669"/>
    <property type="project" value="UniProtKB-ARBA"/>
</dbReference>
<evidence type="ECO:0000256" key="5">
    <source>
        <dbReference type="ARBA" id="ARBA00023029"/>
    </source>
</evidence>
<sequence>MAEFAKEVVPVNLEDEMRQSYLDYAMSVIVGRALPDVRDGLKPVHRRVLYAMNVLGNDWNKPYKKSARVVGDVIGKYHPHGDTAVYDTIVRMAQPFSMRYMLVDGQGNFGSVDGDSPAAMRYTEVRMDKISHQILADLDKETVDFAENYDGSESEPTVMPTRIPALLVNGSAGIAVGMATNIPPHNLNEVIDACIALINNPSIDIEGLMDYIPAPDLPTSAFINGTKGIREAYRTGRGRMFMRSRTSIETADNGKQSIIVHELPYQVNKARLIERIAELVKDKKIEGITEIRDESTNIIRIVIEVRRGDVAEVLLNNLYKQTSMQTVFGINMVALVDGQPKLLNLKEIIEAFVRHRREVVTRRTIYELRKARDRAHVLEGLAVALANIDEVIELIKASKNSAEAKAGLISRAWKLGMVSDMLSRSGAEASRPEFLRDEFGMRDGSYYLSETQAQAILELRLHRLTGLEQDKIINEFSEILDIIKALIEILANPDRLLEVIREELEQVKEDFGDERRSEILESQLDLSLEDLITEEDVLVTFSHEGYAKAQILSEYTAQKRGGKGKSATKMKTEDFIDKLFIANTHDTLLCFSSRGKVYWIKVYELPQASRGSRGKPLVNLLPLEEGERINAVLPIREYDEDHFIFMATSSGTVKKTPLTAFSNQRAGGIIALDLREDNLLVDVALTDGTKDIMLMASSGKAIRFNETNVRAMGRTAAGVRGIRMKDGEKLISLIVVDEEASILTATEKGYGKRTVTTEYSCKGRGGQGVISIQTSDRNGHVVGAVQVSETDEFMMISDGGTLIRTSVNEVRIMGRNTQGVRLIRLSENEKLVELERIEVLPDEETPLVVDEETAE</sequence>
<evidence type="ECO:0000256" key="3">
    <source>
        <dbReference type="ARBA" id="ARBA00022741"/>
    </source>
</evidence>
<dbReference type="NCBIfam" id="TIGR01063">
    <property type="entry name" value="gyrA"/>
    <property type="match status" value="1"/>
</dbReference>
<dbReference type="SMART" id="SM00434">
    <property type="entry name" value="TOP4c"/>
    <property type="match status" value="1"/>
</dbReference>
<feature type="domain" description="Topo IIA-type catalytic" evidence="10">
    <location>
        <begin position="34"/>
        <end position="531"/>
    </location>
</feature>
<comment type="similarity">
    <text evidence="2 8">Belongs to the type II topoisomerase GyrA/ParC subunit family.</text>
</comment>
<evidence type="ECO:0000259" key="10">
    <source>
        <dbReference type="PROSITE" id="PS52040"/>
    </source>
</evidence>
<dbReference type="Pfam" id="PF03989">
    <property type="entry name" value="DNA_gyraseA_C"/>
    <property type="match status" value="6"/>
</dbReference>
<evidence type="ECO:0000256" key="1">
    <source>
        <dbReference type="ARBA" id="ARBA00000185"/>
    </source>
</evidence>
<dbReference type="InterPro" id="IPR005743">
    <property type="entry name" value="GyrA"/>
</dbReference>
<dbReference type="InterPro" id="IPR013757">
    <property type="entry name" value="Topo_IIA_A_a_sf"/>
</dbReference>
<comment type="caution">
    <text evidence="11">The sequence shown here is derived from an EMBL/GenBank/DDBJ whole genome shotgun (WGS) entry which is preliminary data.</text>
</comment>
<dbReference type="EMBL" id="QFXC01000008">
    <property type="protein sequence ID" value="RDH83948.1"/>
    <property type="molecule type" value="Genomic_DNA"/>
</dbReference>
<keyword evidence="3 8" id="KW-0547">Nucleotide-binding</keyword>
<dbReference type="GO" id="GO:0005737">
    <property type="term" value="C:cytoplasm"/>
    <property type="evidence" value="ECO:0007669"/>
    <property type="project" value="UniProtKB-SubCell"/>
</dbReference>
<evidence type="ECO:0000256" key="2">
    <source>
        <dbReference type="ARBA" id="ARBA00008263"/>
    </source>
</evidence>
<dbReference type="FunFam" id="2.120.10.90:FF:000004">
    <property type="entry name" value="DNA gyrase subunit A"/>
    <property type="match status" value="1"/>
</dbReference>
<keyword evidence="7 8" id="KW-0413">Isomerase</keyword>
<keyword evidence="12" id="KW-1185">Reference proteome</keyword>
<comment type="catalytic activity">
    <reaction evidence="1 8 9">
        <text>ATP-dependent breakage, passage and rejoining of double-stranded DNA.</text>
        <dbReference type="EC" id="5.6.2.2"/>
    </reaction>
</comment>
<evidence type="ECO:0000256" key="7">
    <source>
        <dbReference type="ARBA" id="ARBA00023235"/>
    </source>
</evidence>
<dbReference type="Gene3D" id="3.30.1360.40">
    <property type="match status" value="1"/>
</dbReference>
<dbReference type="NCBIfam" id="NF004044">
    <property type="entry name" value="PRK05561.1"/>
    <property type="match status" value="1"/>
</dbReference>
<keyword evidence="8" id="KW-0963">Cytoplasm</keyword>
<evidence type="ECO:0000313" key="11">
    <source>
        <dbReference type="EMBL" id="RDH83948.1"/>
    </source>
</evidence>
<evidence type="ECO:0000256" key="4">
    <source>
        <dbReference type="ARBA" id="ARBA00022840"/>
    </source>
</evidence>
<comment type="function">
    <text evidence="8">A type II topoisomerase that negatively supercoils closed circular double-stranded (ds) DNA in an ATP-dependent manner to modulate DNA topology and maintain chromosomes in an underwound state. Negative supercoiling favors strand separation, and DNA replication, transcription, recombination and repair, all of which involve strand separation. Also able to catalyze the interconversion of other topological isomers of dsDNA rings, including catenanes and knotted rings. Type II topoisomerases break and join 2 DNA strands simultaneously in an ATP-dependent manner.</text>
</comment>
<dbReference type="PROSITE" id="PS52040">
    <property type="entry name" value="TOPO_IIA"/>
    <property type="match status" value="1"/>
</dbReference>
<reference evidence="11 12" key="1">
    <citation type="journal article" date="2018" name="ISME J.">
        <title>Endosymbiont genomes yield clues of tubeworm success.</title>
        <authorList>
            <person name="Li Y."/>
            <person name="Liles M.R."/>
            <person name="Halanych K.M."/>
        </authorList>
    </citation>
    <scope>NUCLEOTIDE SEQUENCE [LARGE SCALE GENOMIC DNA]</scope>
    <source>
        <strain evidence="11">A1464</strain>
    </source>
</reference>
<dbReference type="InterPro" id="IPR013760">
    <property type="entry name" value="Topo_IIA-like_dom_sf"/>
</dbReference>
<dbReference type="InterPro" id="IPR006691">
    <property type="entry name" value="GyrA/parC_rep"/>
</dbReference>
<dbReference type="Gene3D" id="2.120.10.90">
    <property type="entry name" value="DNA gyrase/topoisomerase IV, subunit A, C-terminal"/>
    <property type="match status" value="1"/>
</dbReference>
<dbReference type="CDD" id="cd00187">
    <property type="entry name" value="TOP4c"/>
    <property type="match status" value="1"/>
</dbReference>
<keyword evidence="6 8" id="KW-0238">DNA-binding</keyword>
<dbReference type="InterPro" id="IPR050220">
    <property type="entry name" value="Type_II_DNA_Topoisomerases"/>
</dbReference>
<dbReference type="NCBIfam" id="NF004043">
    <property type="entry name" value="PRK05560.1"/>
    <property type="match status" value="1"/>
</dbReference>
<dbReference type="GO" id="GO:0006265">
    <property type="term" value="P:DNA topological change"/>
    <property type="evidence" value="ECO:0007669"/>
    <property type="project" value="UniProtKB-UniRule"/>
</dbReference>
<comment type="subcellular location">
    <subcellularLocation>
        <location evidence="8">Cytoplasm</location>
    </subcellularLocation>
</comment>
<dbReference type="InterPro" id="IPR013758">
    <property type="entry name" value="Topo_IIA_A/C_ab"/>
</dbReference>
<dbReference type="FunFam" id="3.90.199.10:FF:000001">
    <property type="entry name" value="DNA gyrase subunit A"/>
    <property type="match status" value="1"/>
</dbReference>
<dbReference type="HAMAP" id="MF_01897">
    <property type="entry name" value="GyrA"/>
    <property type="match status" value="1"/>
</dbReference>
<evidence type="ECO:0000256" key="6">
    <source>
        <dbReference type="ARBA" id="ARBA00023125"/>
    </source>
</evidence>
<comment type="miscellaneous">
    <text evidence="8">Few gyrases are as efficient as E.coli at forming negative supercoils. Not all organisms have 2 type II topoisomerases; in organisms with a single type II topoisomerase this enzyme also has to decatenate newly replicated chromosomes.</text>
</comment>
<comment type="subunit">
    <text evidence="8">Heterotetramer, composed of two GyrA and two GyrB chains. In the heterotetramer, GyrA contains the active site tyrosine that forms a transient covalent intermediate with DNA, while GyrB binds cofactors and catalyzes ATP hydrolysis.</text>
</comment>
<proteinExistence type="inferred from homology"/>
<feature type="short sequence motif" description="GyrA-box" evidence="8">
    <location>
        <begin position="558"/>
        <end position="564"/>
    </location>
</feature>
<organism evidence="11 12">
    <name type="scientific">endosymbiont of Galathealinum brachiosum</name>
    <dbReference type="NCBI Taxonomy" id="2200906"/>
    <lineage>
        <taxon>Bacteria</taxon>
        <taxon>Pseudomonadati</taxon>
        <taxon>Pseudomonadota</taxon>
        <taxon>Gammaproteobacteria</taxon>
        <taxon>sulfur-oxidizing symbionts</taxon>
    </lineage>
</organism>
<dbReference type="GO" id="GO:0005694">
    <property type="term" value="C:chromosome"/>
    <property type="evidence" value="ECO:0007669"/>
    <property type="project" value="InterPro"/>
</dbReference>
<accession>A0A370DGA2</accession>
<dbReference type="GO" id="GO:0005524">
    <property type="term" value="F:ATP binding"/>
    <property type="evidence" value="ECO:0007669"/>
    <property type="project" value="UniProtKB-UniRule"/>
</dbReference>
<dbReference type="Pfam" id="PF00521">
    <property type="entry name" value="DNA_topoisoIV"/>
    <property type="match status" value="1"/>
</dbReference>
<dbReference type="Gene3D" id="1.10.268.10">
    <property type="entry name" value="Topoisomerase, domain 3"/>
    <property type="match status" value="1"/>
</dbReference>
<dbReference type="PANTHER" id="PTHR43493">
    <property type="entry name" value="DNA GYRASE/TOPOISOMERASE SUBUNIT A"/>
    <property type="match status" value="1"/>
</dbReference>
<keyword evidence="4 8" id="KW-0067">ATP-binding</keyword>
<name>A0A370DGA2_9GAMM</name>
<dbReference type="PANTHER" id="PTHR43493:SF5">
    <property type="entry name" value="DNA GYRASE SUBUNIT A, CHLOROPLASTIC_MITOCHONDRIAL"/>
    <property type="match status" value="1"/>
</dbReference>
<dbReference type="AlphaFoldDB" id="A0A370DGA2"/>
<dbReference type="FunFam" id="3.30.1360.40:FF:000002">
    <property type="entry name" value="DNA gyrase subunit A"/>
    <property type="match status" value="1"/>
</dbReference>